<accession>A0A8X6KN43</accession>
<evidence type="ECO:0000313" key="1">
    <source>
        <dbReference type="EMBL" id="GFQ78301.1"/>
    </source>
</evidence>
<protein>
    <submittedName>
        <fullName evidence="1">Uncharacterized protein</fullName>
    </submittedName>
</protein>
<reference evidence="1" key="1">
    <citation type="submission" date="2020-07" db="EMBL/GenBank/DDBJ databases">
        <title>Multicomponent nature underlies the extraordinary mechanical properties of spider dragline silk.</title>
        <authorList>
            <person name="Kono N."/>
            <person name="Nakamura H."/>
            <person name="Mori M."/>
            <person name="Yoshida Y."/>
            <person name="Ohtoshi R."/>
            <person name="Malay A.D."/>
            <person name="Moran D.A.P."/>
            <person name="Tomita M."/>
            <person name="Numata K."/>
            <person name="Arakawa K."/>
        </authorList>
    </citation>
    <scope>NUCLEOTIDE SEQUENCE</scope>
</reference>
<organism evidence="1 2">
    <name type="scientific">Trichonephila clavata</name>
    <name type="common">Joro spider</name>
    <name type="synonym">Nephila clavata</name>
    <dbReference type="NCBI Taxonomy" id="2740835"/>
    <lineage>
        <taxon>Eukaryota</taxon>
        <taxon>Metazoa</taxon>
        <taxon>Ecdysozoa</taxon>
        <taxon>Arthropoda</taxon>
        <taxon>Chelicerata</taxon>
        <taxon>Arachnida</taxon>
        <taxon>Araneae</taxon>
        <taxon>Araneomorphae</taxon>
        <taxon>Entelegynae</taxon>
        <taxon>Araneoidea</taxon>
        <taxon>Nephilidae</taxon>
        <taxon>Trichonephila</taxon>
    </lineage>
</organism>
<comment type="caution">
    <text evidence="1">The sequence shown here is derived from an EMBL/GenBank/DDBJ whole genome shotgun (WGS) entry which is preliminary data.</text>
</comment>
<sequence>MTAKSHDAPFPTAIRLTPSYPRRSGAYYTSISSRPMRGPQAETHNYSKGGGLDIGWKSNLRHLLAPTVFHYLS</sequence>
<name>A0A8X6KN43_TRICU</name>
<dbReference type="EMBL" id="BMAO01011998">
    <property type="protein sequence ID" value="GFQ78301.1"/>
    <property type="molecule type" value="Genomic_DNA"/>
</dbReference>
<proteinExistence type="predicted"/>
<dbReference type="Proteomes" id="UP000887116">
    <property type="component" value="Unassembled WGS sequence"/>
</dbReference>
<gene>
    <name evidence="1" type="ORF">TNCT_641181</name>
</gene>
<dbReference type="AlphaFoldDB" id="A0A8X6KN43"/>
<keyword evidence="2" id="KW-1185">Reference proteome</keyword>
<evidence type="ECO:0000313" key="2">
    <source>
        <dbReference type="Proteomes" id="UP000887116"/>
    </source>
</evidence>